<gene>
    <name evidence="1" type="ORF">GCM10007939_14480</name>
</gene>
<dbReference type="EMBL" id="BSNN01000004">
    <property type="protein sequence ID" value="GLQ35165.1"/>
    <property type="molecule type" value="Genomic_DNA"/>
</dbReference>
<proteinExistence type="predicted"/>
<dbReference type="Proteomes" id="UP001156694">
    <property type="component" value="Unassembled WGS sequence"/>
</dbReference>
<reference evidence="2" key="1">
    <citation type="journal article" date="2019" name="Int. J. Syst. Evol. Microbiol.">
        <title>The Global Catalogue of Microorganisms (GCM) 10K type strain sequencing project: providing services to taxonomists for standard genome sequencing and annotation.</title>
        <authorList>
            <consortium name="The Broad Institute Genomics Platform"/>
            <consortium name="The Broad Institute Genome Sequencing Center for Infectious Disease"/>
            <person name="Wu L."/>
            <person name="Ma J."/>
        </authorList>
    </citation>
    <scope>NUCLEOTIDE SEQUENCE [LARGE SCALE GENOMIC DNA]</scope>
    <source>
        <strain evidence="2">NBRC 110140</strain>
    </source>
</reference>
<sequence length="54" mass="5461">MTIQETAYTADAMAGVSVPNLIMSSPLIVGSADIERILSALEASLIATGGSHGE</sequence>
<comment type="caution">
    <text evidence="1">The sequence shown here is derived from an EMBL/GenBank/DDBJ whole genome shotgun (WGS) entry which is preliminary data.</text>
</comment>
<keyword evidence="2" id="KW-1185">Reference proteome</keyword>
<protein>
    <submittedName>
        <fullName evidence="1">Uncharacterized protein</fullName>
    </submittedName>
</protein>
<dbReference type="RefSeq" id="WP_284377285.1">
    <property type="nucleotide sequence ID" value="NZ_BSNN01000004.1"/>
</dbReference>
<evidence type="ECO:0000313" key="2">
    <source>
        <dbReference type="Proteomes" id="UP001156694"/>
    </source>
</evidence>
<organism evidence="1 2">
    <name type="scientific">Amylibacter marinus</name>
    <dbReference type="NCBI Taxonomy" id="1475483"/>
    <lineage>
        <taxon>Bacteria</taxon>
        <taxon>Pseudomonadati</taxon>
        <taxon>Pseudomonadota</taxon>
        <taxon>Alphaproteobacteria</taxon>
        <taxon>Rhodobacterales</taxon>
        <taxon>Paracoccaceae</taxon>
        <taxon>Amylibacter</taxon>
    </lineage>
</organism>
<accession>A0ABQ5VUP7</accession>
<evidence type="ECO:0000313" key="1">
    <source>
        <dbReference type="EMBL" id="GLQ35165.1"/>
    </source>
</evidence>
<name>A0ABQ5VUP7_9RHOB</name>